<dbReference type="InterPro" id="IPR002035">
    <property type="entry name" value="VWF_A"/>
</dbReference>
<dbReference type="Gene3D" id="3.40.50.410">
    <property type="entry name" value="von Willebrand factor, type A domain"/>
    <property type="match status" value="1"/>
</dbReference>
<dbReference type="InterPro" id="IPR036465">
    <property type="entry name" value="vWFA_dom_sf"/>
</dbReference>
<dbReference type="HOGENOM" id="CLU_816162_0_0_11"/>
<dbReference type="EMBL" id="GG657754">
    <property type="protein sequence ID" value="EFL21373.1"/>
    <property type="molecule type" value="Genomic_DNA"/>
</dbReference>
<proteinExistence type="predicted"/>
<protein>
    <submittedName>
        <fullName evidence="3">von Willebrand factor, type A</fullName>
    </submittedName>
</protein>
<keyword evidence="4" id="KW-1185">Reference proteome</keyword>
<evidence type="ECO:0000256" key="1">
    <source>
        <dbReference type="SAM" id="MobiDB-lite"/>
    </source>
</evidence>
<dbReference type="SMART" id="SM00327">
    <property type="entry name" value="VWA"/>
    <property type="match status" value="1"/>
</dbReference>
<name>D9WHX1_9ACTN</name>
<dbReference type="PROSITE" id="PS50234">
    <property type="entry name" value="VWFA"/>
    <property type="match status" value="1"/>
</dbReference>
<dbReference type="AlphaFoldDB" id="D9WHX1"/>
<reference evidence="3 4" key="1">
    <citation type="submission" date="2009-02" db="EMBL/GenBank/DDBJ databases">
        <title>Annotation of Streptomyces hygroscopicus strain ATCC 53653.</title>
        <authorList>
            <consortium name="The Broad Institute Genome Sequencing Platform"/>
            <consortium name="Broad Institute Microbial Sequencing Center"/>
            <person name="Fischbach M."/>
            <person name="Godfrey P."/>
            <person name="Ward D."/>
            <person name="Young S."/>
            <person name="Zeng Q."/>
            <person name="Koehrsen M."/>
            <person name="Alvarado L."/>
            <person name="Berlin A.M."/>
            <person name="Bochicchio J."/>
            <person name="Borenstein D."/>
            <person name="Chapman S.B."/>
            <person name="Chen Z."/>
            <person name="Engels R."/>
            <person name="Freedman E."/>
            <person name="Gellesch M."/>
            <person name="Goldberg J."/>
            <person name="Griggs A."/>
            <person name="Gujja S."/>
            <person name="Heilman E.R."/>
            <person name="Heiman D.I."/>
            <person name="Hepburn T.A."/>
            <person name="Howarth C."/>
            <person name="Jen D."/>
            <person name="Larson L."/>
            <person name="Lewis B."/>
            <person name="Mehta T."/>
            <person name="Park D."/>
            <person name="Pearson M."/>
            <person name="Richards J."/>
            <person name="Roberts A."/>
            <person name="Saif S."/>
            <person name="Shea T.D."/>
            <person name="Shenoy N."/>
            <person name="Sisk P."/>
            <person name="Stolte C."/>
            <person name="Sykes S.N."/>
            <person name="Thomson T."/>
            <person name="Walk T."/>
            <person name="White J."/>
            <person name="Yandava C."/>
            <person name="Straight P."/>
            <person name="Clardy J."/>
            <person name="Hung D."/>
            <person name="Kolter R."/>
            <person name="Mekalanos J."/>
            <person name="Walker S."/>
            <person name="Walsh C.T."/>
            <person name="Wieland-Brown L.C."/>
            <person name="Haas B."/>
            <person name="Nusbaum C."/>
            <person name="Birren B."/>
        </authorList>
    </citation>
    <scope>NUCLEOTIDE SEQUENCE [LARGE SCALE GENOMIC DNA]</scope>
    <source>
        <strain evidence="3 4">ATCC 53653</strain>
    </source>
</reference>
<accession>D9WHX1</accession>
<evidence type="ECO:0000259" key="2">
    <source>
        <dbReference type="PROSITE" id="PS50234"/>
    </source>
</evidence>
<feature type="region of interest" description="Disordered" evidence="1">
    <location>
        <begin position="94"/>
        <end position="113"/>
    </location>
</feature>
<feature type="domain" description="VWFA" evidence="2">
    <location>
        <begin position="132"/>
        <end position="331"/>
    </location>
</feature>
<dbReference type="STRING" id="457427.SSOG_01085"/>
<organism evidence="3 4">
    <name type="scientific">Streptomyces himastatinicus ATCC 53653</name>
    <dbReference type="NCBI Taxonomy" id="457427"/>
    <lineage>
        <taxon>Bacteria</taxon>
        <taxon>Bacillati</taxon>
        <taxon>Actinomycetota</taxon>
        <taxon>Actinomycetes</taxon>
        <taxon>Kitasatosporales</taxon>
        <taxon>Streptomycetaceae</taxon>
        <taxon>Streptomyces</taxon>
        <taxon>Streptomyces violaceusniger group</taxon>
    </lineage>
</organism>
<gene>
    <name evidence="3" type="ORF">SSOG_01085</name>
</gene>
<dbReference type="Pfam" id="PF00092">
    <property type="entry name" value="VWA"/>
    <property type="match status" value="1"/>
</dbReference>
<dbReference type="Proteomes" id="UP000003963">
    <property type="component" value="Unassembled WGS sequence"/>
</dbReference>
<evidence type="ECO:0000313" key="3">
    <source>
        <dbReference type="EMBL" id="EFL21373.1"/>
    </source>
</evidence>
<dbReference type="SUPFAM" id="SSF53300">
    <property type="entry name" value="vWA-like"/>
    <property type="match status" value="1"/>
</dbReference>
<evidence type="ECO:0000313" key="4">
    <source>
        <dbReference type="Proteomes" id="UP000003963"/>
    </source>
</evidence>
<sequence length="340" mass="36171">MPRRNQAVVLSEQAAFAHNAEADDDSRLDLFYPKDGTAELDYPYTVLNDRELTTVRARAATRFLTLLTDARGRRALKKDGFRTADGKVSEPVAQAAGGRTPQPYAVTPSPGPSAREVEAALGMWTITVQSARLNTVVDASASMSDPVPGRPGESRMDVTKASLRQALSRFNAGDEIGLWEFSTELDGDRDYRELVATRRLGARTPDGTGQRAELAAAFDALKPLPEGSTGLYDTTLAAYKKAQETFVRGKFNAVVMLTDGANQDPGSISRGALVKELKRLVDPDRPVPLIAIAVGPDADQAACREIAQATGGSAQQVNDPAQINTAMLKAIVAAGESGAG</sequence>